<reference evidence="3" key="1">
    <citation type="journal article" date="2011" name="Science">
        <title>The plant cell wall-decomposing machinery underlies the functional diversity of forest fungi.</title>
        <authorList>
            <person name="Eastwood D.C."/>
            <person name="Floudas D."/>
            <person name="Binder M."/>
            <person name="Majcherczyk A."/>
            <person name="Schneider P."/>
            <person name="Aerts A."/>
            <person name="Asiegbu F.O."/>
            <person name="Baker S.E."/>
            <person name="Barry K."/>
            <person name="Bendiksby M."/>
            <person name="Blumentritt M."/>
            <person name="Coutinho P.M."/>
            <person name="Cullen D."/>
            <person name="de Vries R.P."/>
            <person name="Gathman A."/>
            <person name="Goodell B."/>
            <person name="Henrissat B."/>
            <person name="Ihrmark K."/>
            <person name="Kauserud H."/>
            <person name="Kohler A."/>
            <person name="LaButti K."/>
            <person name="Lapidus A."/>
            <person name="Lavin J.L."/>
            <person name="Lee Y.-H."/>
            <person name="Lindquist E."/>
            <person name="Lilly W."/>
            <person name="Lucas S."/>
            <person name="Morin E."/>
            <person name="Murat C."/>
            <person name="Oguiza J.A."/>
            <person name="Park J."/>
            <person name="Pisabarro A.G."/>
            <person name="Riley R."/>
            <person name="Rosling A."/>
            <person name="Salamov A."/>
            <person name="Schmidt O."/>
            <person name="Schmutz J."/>
            <person name="Skrede I."/>
            <person name="Stenlid J."/>
            <person name="Wiebenga A."/>
            <person name="Xie X."/>
            <person name="Kuees U."/>
            <person name="Hibbett D.S."/>
            <person name="Hoffmeister D."/>
            <person name="Hoegberg N."/>
            <person name="Martin F."/>
            <person name="Grigoriev I.V."/>
            <person name="Watkinson S.C."/>
        </authorList>
    </citation>
    <scope>NUCLEOTIDE SEQUENCE [LARGE SCALE GENOMIC DNA]</scope>
    <source>
        <strain evidence="3">strain S7.3</strain>
    </source>
</reference>
<proteinExistence type="predicted"/>
<sequence length="77" mass="9100">MVRRTMSCHYHSKTRARMNPTHAEKWRMRLATSSLSIRNQKSQKTAGKEKRNEGAVVILNRRTQKESERTWQLSCRA</sequence>
<accession>F8PRA8</accession>
<dbReference type="AlphaFoldDB" id="F8PRA8"/>
<protein>
    <submittedName>
        <fullName evidence="2">Uncharacterized protein</fullName>
    </submittedName>
</protein>
<dbReference type="Proteomes" id="UP000008063">
    <property type="component" value="Unassembled WGS sequence"/>
</dbReference>
<dbReference type="HOGENOM" id="CLU_2639615_0_0_1"/>
<name>F8PRA8_SERL3</name>
<gene>
    <name evidence="2" type="ORF">SERLA73DRAFT_178326</name>
</gene>
<dbReference type="InParanoid" id="F8PRA8"/>
<evidence type="ECO:0000313" key="2">
    <source>
        <dbReference type="EMBL" id="EGO02399.1"/>
    </source>
</evidence>
<evidence type="ECO:0000256" key="1">
    <source>
        <dbReference type="SAM" id="MobiDB-lite"/>
    </source>
</evidence>
<dbReference type="EMBL" id="GL945477">
    <property type="protein sequence ID" value="EGO02399.1"/>
    <property type="molecule type" value="Genomic_DNA"/>
</dbReference>
<keyword evidence="3" id="KW-1185">Reference proteome</keyword>
<organism evidence="3">
    <name type="scientific">Serpula lacrymans var. lacrymans (strain S7.3)</name>
    <name type="common">Dry rot fungus</name>
    <dbReference type="NCBI Taxonomy" id="936435"/>
    <lineage>
        <taxon>Eukaryota</taxon>
        <taxon>Fungi</taxon>
        <taxon>Dikarya</taxon>
        <taxon>Basidiomycota</taxon>
        <taxon>Agaricomycotina</taxon>
        <taxon>Agaricomycetes</taxon>
        <taxon>Agaricomycetidae</taxon>
        <taxon>Boletales</taxon>
        <taxon>Coniophorineae</taxon>
        <taxon>Serpulaceae</taxon>
        <taxon>Serpula</taxon>
    </lineage>
</organism>
<evidence type="ECO:0000313" key="3">
    <source>
        <dbReference type="Proteomes" id="UP000008063"/>
    </source>
</evidence>
<feature type="region of interest" description="Disordered" evidence="1">
    <location>
        <begin position="1"/>
        <end position="21"/>
    </location>
</feature>